<evidence type="ECO:0000256" key="7">
    <source>
        <dbReference type="SAM" id="Phobius"/>
    </source>
</evidence>
<evidence type="ECO:0000313" key="10">
    <source>
        <dbReference type="Proteomes" id="UP000255233"/>
    </source>
</evidence>
<evidence type="ECO:0000259" key="8">
    <source>
        <dbReference type="Pfam" id="PF01757"/>
    </source>
</evidence>
<dbReference type="GO" id="GO:0016413">
    <property type="term" value="F:O-acetyltransferase activity"/>
    <property type="evidence" value="ECO:0007669"/>
    <property type="project" value="TreeGrafter"/>
</dbReference>
<evidence type="ECO:0000256" key="4">
    <source>
        <dbReference type="ARBA" id="ARBA00022692"/>
    </source>
</evidence>
<dbReference type="Pfam" id="PF01757">
    <property type="entry name" value="Acyl_transf_3"/>
    <property type="match status" value="1"/>
</dbReference>
<keyword evidence="10" id="KW-1185">Reference proteome</keyword>
<accession>A0A379MV79</accession>
<feature type="transmembrane region" description="Helical" evidence="7">
    <location>
        <begin position="348"/>
        <end position="372"/>
    </location>
</feature>
<feature type="transmembrane region" description="Helical" evidence="7">
    <location>
        <begin position="26"/>
        <end position="43"/>
    </location>
</feature>
<proteinExistence type="inferred from homology"/>
<name>A0A379MV79_9BACT</name>
<dbReference type="GO" id="GO:0009246">
    <property type="term" value="P:enterobacterial common antigen biosynthetic process"/>
    <property type="evidence" value="ECO:0007669"/>
    <property type="project" value="TreeGrafter"/>
</dbReference>
<feature type="transmembrane region" description="Helical" evidence="7">
    <location>
        <begin position="78"/>
        <end position="95"/>
    </location>
</feature>
<comment type="subcellular location">
    <subcellularLocation>
        <location evidence="1">Cell membrane</location>
        <topology evidence="1">Multi-pass membrane protein</topology>
    </subcellularLocation>
</comment>
<keyword evidence="5 7" id="KW-1133">Transmembrane helix</keyword>
<dbReference type="AlphaFoldDB" id="A0A379MV79"/>
<evidence type="ECO:0000256" key="6">
    <source>
        <dbReference type="ARBA" id="ARBA00023136"/>
    </source>
</evidence>
<feature type="transmembrane region" description="Helical" evidence="7">
    <location>
        <begin position="288"/>
        <end position="309"/>
    </location>
</feature>
<evidence type="ECO:0000256" key="5">
    <source>
        <dbReference type="ARBA" id="ARBA00022989"/>
    </source>
</evidence>
<evidence type="ECO:0000313" key="9">
    <source>
        <dbReference type="EMBL" id="SUE34669.1"/>
    </source>
</evidence>
<feature type="transmembrane region" description="Helical" evidence="7">
    <location>
        <begin position="181"/>
        <end position="199"/>
    </location>
</feature>
<sequence length="387" mass="45017">MSENCRVSIKPHEIARNDLRSQSLDLLRFPLAVVILIIHTFDIQELAIHGQEYSVNIYSGFVAINHFISGFLRQQSVPIYFFISGFVFFLGRDWTTKIYIRKLKNRVHTLLIPYVIWNTVALLLPLIYLMPCFSALFPNVHKLEWDFSLSRIFSSYWNLPQEINNFGNIWGTTAPIDGPLWFIRDLMIVVLCTPILYWLLKRMRHYLIWLLGILWFMVVYFDLGRVDQLLSAFFFFSWGAYMSVNGKDMLAEFGRFSRWTNILYPLLALLYITAAYCWPEVAVTIKRLNILVGLIFAYNLAVWLLKCGICKVNRFLASSSFFIYITHGIIIALVLKGVFYLVRPDSGFSVFLVYALAVGATLTFLLMSFYLLRRYTPGLLKVMTGRK</sequence>
<dbReference type="PANTHER" id="PTHR40074">
    <property type="entry name" value="O-ACETYLTRANSFERASE WECH"/>
    <property type="match status" value="1"/>
</dbReference>
<organism evidence="9 10">
    <name type="scientific">Rikenella microfusus</name>
    <dbReference type="NCBI Taxonomy" id="28139"/>
    <lineage>
        <taxon>Bacteria</taxon>
        <taxon>Pseudomonadati</taxon>
        <taxon>Bacteroidota</taxon>
        <taxon>Bacteroidia</taxon>
        <taxon>Bacteroidales</taxon>
        <taxon>Rikenellaceae</taxon>
        <taxon>Rikenella</taxon>
    </lineage>
</organism>
<evidence type="ECO:0000256" key="3">
    <source>
        <dbReference type="ARBA" id="ARBA00022475"/>
    </source>
</evidence>
<feature type="transmembrane region" description="Helical" evidence="7">
    <location>
        <begin position="229"/>
        <end position="246"/>
    </location>
</feature>
<dbReference type="InterPro" id="IPR002656">
    <property type="entry name" value="Acyl_transf_3_dom"/>
</dbReference>
<gene>
    <name evidence="9" type="ORF">NCTC11190_01902</name>
</gene>
<dbReference type="Proteomes" id="UP000255233">
    <property type="component" value="Unassembled WGS sequence"/>
</dbReference>
<feature type="transmembrane region" description="Helical" evidence="7">
    <location>
        <begin position="206"/>
        <end position="223"/>
    </location>
</feature>
<comment type="similarity">
    <text evidence="2">Belongs to the acyltransferase 3 family.</text>
</comment>
<feature type="domain" description="Acyltransferase 3" evidence="8">
    <location>
        <begin position="23"/>
        <end position="364"/>
    </location>
</feature>
<keyword evidence="6 7" id="KW-0472">Membrane</keyword>
<feature type="transmembrane region" description="Helical" evidence="7">
    <location>
        <begin position="321"/>
        <end position="342"/>
    </location>
</feature>
<evidence type="ECO:0000256" key="1">
    <source>
        <dbReference type="ARBA" id="ARBA00004651"/>
    </source>
</evidence>
<feature type="transmembrane region" description="Helical" evidence="7">
    <location>
        <begin position="258"/>
        <end position="276"/>
    </location>
</feature>
<dbReference type="RefSeq" id="WP_027291501.1">
    <property type="nucleotide sequence ID" value="NZ_UGVL01000001.1"/>
</dbReference>
<dbReference type="PANTHER" id="PTHR40074:SF2">
    <property type="entry name" value="O-ACETYLTRANSFERASE WECH"/>
    <property type="match status" value="1"/>
</dbReference>
<reference evidence="9 10" key="1">
    <citation type="submission" date="2018-06" db="EMBL/GenBank/DDBJ databases">
        <authorList>
            <consortium name="Pathogen Informatics"/>
            <person name="Doyle S."/>
        </authorList>
    </citation>
    <scope>NUCLEOTIDE SEQUENCE [LARGE SCALE GENOMIC DNA]</scope>
    <source>
        <strain evidence="9 10">NCTC11190</strain>
    </source>
</reference>
<protein>
    <submittedName>
        <fullName evidence="9">Uncharacterized protein conserved in bacteria</fullName>
    </submittedName>
</protein>
<dbReference type="OrthoDB" id="1072135at2"/>
<keyword evidence="4 7" id="KW-0812">Transmembrane</keyword>
<dbReference type="EMBL" id="UGVL01000001">
    <property type="protein sequence ID" value="SUE34669.1"/>
    <property type="molecule type" value="Genomic_DNA"/>
</dbReference>
<keyword evidence="3" id="KW-1003">Cell membrane</keyword>
<dbReference type="GO" id="GO:0005886">
    <property type="term" value="C:plasma membrane"/>
    <property type="evidence" value="ECO:0007669"/>
    <property type="project" value="UniProtKB-SubCell"/>
</dbReference>
<feature type="transmembrane region" description="Helical" evidence="7">
    <location>
        <begin position="115"/>
        <end position="137"/>
    </location>
</feature>
<evidence type="ECO:0000256" key="2">
    <source>
        <dbReference type="ARBA" id="ARBA00007400"/>
    </source>
</evidence>